<dbReference type="CDD" id="cd00160">
    <property type="entry name" value="RhoGEF"/>
    <property type="match status" value="1"/>
</dbReference>
<dbReference type="Proteomes" id="UP000438429">
    <property type="component" value="Unassembled WGS sequence"/>
</dbReference>
<dbReference type="PROSITE" id="PS00479">
    <property type="entry name" value="ZF_DAG_PE_1"/>
    <property type="match status" value="1"/>
</dbReference>
<dbReference type="SUPFAM" id="SSF48065">
    <property type="entry name" value="DBL homology domain (DH-domain)"/>
    <property type="match status" value="1"/>
</dbReference>
<comment type="subcellular location">
    <subcellularLocation>
        <location evidence="1">Cytoplasm</location>
    </subcellularLocation>
</comment>
<keyword evidence="11" id="KW-1133">Transmembrane helix</keyword>
<feature type="compositionally biased region" description="Low complexity" evidence="10">
    <location>
        <begin position="2254"/>
        <end position="2272"/>
    </location>
</feature>
<evidence type="ECO:0000256" key="2">
    <source>
        <dbReference type="ARBA" id="ARBA00022490"/>
    </source>
</evidence>
<dbReference type="CDD" id="cd20878">
    <property type="entry name" value="C1_AKAP13"/>
    <property type="match status" value="1"/>
</dbReference>
<feature type="transmembrane region" description="Helical" evidence="11">
    <location>
        <begin position="2501"/>
        <end position="2519"/>
    </location>
</feature>
<dbReference type="GO" id="GO:0008270">
    <property type="term" value="F:zinc ion binding"/>
    <property type="evidence" value="ECO:0007669"/>
    <property type="project" value="UniProtKB-KW"/>
</dbReference>
<dbReference type="InterPro" id="IPR046349">
    <property type="entry name" value="C1-like_sf"/>
</dbReference>
<dbReference type="SMART" id="SM00109">
    <property type="entry name" value="C1"/>
    <property type="match status" value="1"/>
</dbReference>
<dbReference type="GO" id="GO:0005737">
    <property type="term" value="C:cytoplasm"/>
    <property type="evidence" value="ECO:0007669"/>
    <property type="project" value="UniProtKB-SubCell"/>
</dbReference>
<keyword evidence="2" id="KW-0963">Cytoplasm</keyword>
<evidence type="ECO:0000256" key="4">
    <source>
        <dbReference type="ARBA" id="ARBA00022658"/>
    </source>
</evidence>
<feature type="region of interest" description="Disordered" evidence="10">
    <location>
        <begin position="465"/>
        <end position="487"/>
    </location>
</feature>
<feature type="domain" description="Phorbol-ester/DAG-type" evidence="14">
    <location>
        <begin position="1578"/>
        <end position="1625"/>
    </location>
</feature>
<feature type="compositionally biased region" description="Polar residues" evidence="10">
    <location>
        <begin position="777"/>
        <end position="792"/>
    </location>
</feature>
<dbReference type="InterPro" id="IPR000219">
    <property type="entry name" value="DH_dom"/>
</dbReference>
<feature type="compositionally biased region" description="Basic and acidic residues" evidence="10">
    <location>
        <begin position="1435"/>
        <end position="1448"/>
    </location>
</feature>
<feature type="compositionally biased region" description="Basic and acidic residues" evidence="10">
    <location>
        <begin position="938"/>
        <end position="953"/>
    </location>
</feature>
<dbReference type="PANTHER" id="PTHR13944:SF18">
    <property type="entry name" value="A-KINASE ANCHOR PROTEIN 13"/>
    <property type="match status" value="1"/>
</dbReference>
<feature type="compositionally biased region" description="Acidic residues" evidence="10">
    <location>
        <begin position="565"/>
        <end position="577"/>
    </location>
</feature>
<keyword evidence="3" id="KW-0597">Phosphoprotein</keyword>
<feature type="region of interest" description="Disordered" evidence="10">
    <location>
        <begin position="1552"/>
        <end position="1575"/>
    </location>
</feature>
<keyword evidence="6" id="KW-0863">Zinc-finger</keyword>
<proteinExistence type="predicted"/>
<name>A0A6A4TFD2_SCOMX</name>
<dbReference type="SUPFAM" id="SSF50729">
    <property type="entry name" value="PH domain-like"/>
    <property type="match status" value="1"/>
</dbReference>
<keyword evidence="5" id="KW-0479">Metal-binding</keyword>
<dbReference type="Pfam" id="PF00621">
    <property type="entry name" value="RhoGEF"/>
    <property type="match status" value="1"/>
</dbReference>
<feature type="compositionally biased region" description="Polar residues" evidence="10">
    <location>
        <begin position="725"/>
        <end position="744"/>
    </location>
</feature>
<evidence type="ECO:0000256" key="3">
    <source>
        <dbReference type="ARBA" id="ARBA00022553"/>
    </source>
</evidence>
<dbReference type="SMART" id="SM00233">
    <property type="entry name" value="PH"/>
    <property type="match status" value="1"/>
</dbReference>
<dbReference type="InterPro" id="IPR051632">
    <property type="entry name" value="Rho_GEF"/>
</dbReference>
<feature type="compositionally biased region" description="Polar residues" evidence="10">
    <location>
        <begin position="1302"/>
        <end position="1314"/>
    </location>
</feature>
<feature type="domain" description="PH" evidence="12">
    <location>
        <begin position="1984"/>
        <end position="2086"/>
    </location>
</feature>
<feature type="compositionally biased region" description="Basic and acidic residues" evidence="10">
    <location>
        <begin position="578"/>
        <end position="588"/>
    </location>
</feature>
<evidence type="ECO:0000259" key="14">
    <source>
        <dbReference type="PROSITE" id="PS50081"/>
    </source>
</evidence>
<feature type="region of interest" description="Disordered" evidence="10">
    <location>
        <begin position="1039"/>
        <end position="1081"/>
    </location>
</feature>
<evidence type="ECO:0008006" key="17">
    <source>
        <dbReference type="Google" id="ProtNLM"/>
    </source>
</evidence>
<accession>A0A6A4TFD2</accession>
<evidence type="ECO:0000256" key="8">
    <source>
        <dbReference type="ARBA" id="ARBA00023054"/>
    </source>
</evidence>
<reference evidence="15 16" key="1">
    <citation type="submission" date="2019-06" db="EMBL/GenBank/DDBJ databases">
        <title>Draft genomes of female and male turbot (Scophthalmus maximus).</title>
        <authorList>
            <person name="Xu H."/>
            <person name="Xu X.-W."/>
            <person name="Shao C."/>
            <person name="Chen S."/>
        </authorList>
    </citation>
    <scope>NUCLEOTIDE SEQUENCE [LARGE SCALE GENOMIC DNA]</scope>
    <source>
        <strain evidence="15">Ysfricsl-2016a</strain>
        <tissue evidence="15">Blood</tissue>
    </source>
</reference>
<dbReference type="Gene3D" id="2.30.29.30">
    <property type="entry name" value="Pleckstrin-homology domain (PH domain)/Phosphotyrosine-binding domain (PTB)"/>
    <property type="match status" value="1"/>
</dbReference>
<feature type="compositionally biased region" description="Low complexity" evidence="10">
    <location>
        <begin position="1318"/>
        <end position="1330"/>
    </location>
</feature>
<dbReference type="PROSITE" id="PS50010">
    <property type="entry name" value="DH_2"/>
    <property type="match status" value="1"/>
</dbReference>
<feature type="region of interest" description="Disordered" evidence="10">
    <location>
        <begin position="2375"/>
        <end position="2498"/>
    </location>
</feature>
<dbReference type="InterPro" id="IPR001849">
    <property type="entry name" value="PH_domain"/>
</dbReference>
<dbReference type="Pfam" id="PF17838">
    <property type="entry name" value="PH_16"/>
    <property type="match status" value="1"/>
</dbReference>
<dbReference type="SUPFAM" id="SSF57889">
    <property type="entry name" value="Cysteine-rich domain"/>
    <property type="match status" value="1"/>
</dbReference>
<feature type="region of interest" description="Disordered" evidence="10">
    <location>
        <begin position="1228"/>
        <end position="1276"/>
    </location>
</feature>
<feature type="compositionally biased region" description="Basic and acidic residues" evidence="10">
    <location>
        <begin position="1460"/>
        <end position="1471"/>
    </location>
</feature>
<feature type="compositionally biased region" description="Polar residues" evidence="10">
    <location>
        <begin position="807"/>
        <end position="826"/>
    </location>
</feature>
<feature type="compositionally biased region" description="Polar residues" evidence="10">
    <location>
        <begin position="1255"/>
        <end position="1265"/>
    </location>
</feature>
<keyword evidence="11" id="KW-0472">Membrane</keyword>
<feature type="compositionally biased region" description="Polar residues" evidence="10">
    <location>
        <begin position="2447"/>
        <end position="2467"/>
    </location>
</feature>
<dbReference type="FunFam" id="1.20.900.10:FF:000004">
    <property type="entry name" value="Rho guanine nucleotide exchange factor 2"/>
    <property type="match status" value="1"/>
</dbReference>
<feature type="region of interest" description="Disordered" evidence="10">
    <location>
        <begin position="564"/>
        <end position="636"/>
    </location>
</feature>
<dbReference type="InterPro" id="IPR011993">
    <property type="entry name" value="PH-like_dom_sf"/>
</dbReference>
<feature type="compositionally biased region" description="Basic and acidic residues" evidence="10">
    <location>
        <begin position="626"/>
        <end position="636"/>
    </location>
</feature>
<feature type="region of interest" description="Disordered" evidence="10">
    <location>
        <begin position="2254"/>
        <end position="2309"/>
    </location>
</feature>
<dbReference type="GO" id="GO:0035023">
    <property type="term" value="P:regulation of Rho protein signal transduction"/>
    <property type="evidence" value="ECO:0007669"/>
    <property type="project" value="TreeGrafter"/>
</dbReference>
<feature type="region of interest" description="Disordered" evidence="10">
    <location>
        <begin position="1420"/>
        <end position="1478"/>
    </location>
</feature>
<dbReference type="GO" id="GO:0005886">
    <property type="term" value="C:plasma membrane"/>
    <property type="evidence" value="ECO:0007669"/>
    <property type="project" value="TreeGrafter"/>
</dbReference>
<dbReference type="Gene3D" id="3.30.60.20">
    <property type="match status" value="1"/>
</dbReference>
<keyword evidence="11" id="KW-0812">Transmembrane</keyword>
<evidence type="ECO:0000256" key="7">
    <source>
        <dbReference type="ARBA" id="ARBA00022833"/>
    </source>
</evidence>
<dbReference type="PROSITE" id="PS50003">
    <property type="entry name" value="PH_DOMAIN"/>
    <property type="match status" value="1"/>
</dbReference>
<dbReference type="Gene3D" id="1.25.40.20">
    <property type="entry name" value="Ankyrin repeat-containing domain"/>
    <property type="match status" value="1"/>
</dbReference>
<dbReference type="InterPro" id="IPR036770">
    <property type="entry name" value="Ankyrin_rpt-contain_sf"/>
</dbReference>
<feature type="domain" description="DH" evidence="13">
    <location>
        <begin position="1745"/>
        <end position="1944"/>
    </location>
</feature>
<evidence type="ECO:0000256" key="9">
    <source>
        <dbReference type="SAM" id="Coils"/>
    </source>
</evidence>
<keyword evidence="7" id="KW-0862">Zinc</keyword>
<dbReference type="SUPFAM" id="SSF48403">
    <property type="entry name" value="Ankyrin repeat"/>
    <property type="match status" value="1"/>
</dbReference>
<evidence type="ECO:0000256" key="11">
    <source>
        <dbReference type="SAM" id="Phobius"/>
    </source>
</evidence>
<feature type="transmembrane region" description="Helical" evidence="11">
    <location>
        <begin position="2560"/>
        <end position="2576"/>
    </location>
</feature>
<feature type="compositionally biased region" description="Low complexity" evidence="10">
    <location>
        <begin position="1244"/>
        <end position="1254"/>
    </location>
</feature>
<dbReference type="EMBL" id="VEVO01000004">
    <property type="protein sequence ID" value="KAF0043529.1"/>
    <property type="molecule type" value="Genomic_DNA"/>
</dbReference>
<gene>
    <name evidence="15" type="ORF">F2P81_004866</name>
</gene>
<evidence type="ECO:0000313" key="15">
    <source>
        <dbReference type="EMBL" id="KAF0043529.1"/>
    </source>
</evidence>
<evidence type="ECO:0000256" key="5">
    <source>
        <dbReference type="ARBA" id="ARBA00022723"/>
    </source>
</evidence>
<feature type="compositionally biased region" description="Basic and acidic residues" evidence="10">
    <location>
        <begin position="1230"/>
        <end position="1243"/>
    </location>
</feature>
<dbReference type="PANTHER" id="PTHR13944">
    <property type="entry name" value="AGAP007712-PA"/>
    <property type="match status" value="1"/>
</dbReference>
<evidence type="ECO:0000259" key="12">
    <source>
        <dbReference type="PROSITE" id="PS50003"/>
    </source>
</evidence>
<comment type="caution">
    <text evidence="15">The sequence shown here is derived from an EMBL/GenBank/DDBJ whole genome shotgun (WGS) entry which is preliminary data.</text>
</comment>
<dbReference type="InterPro" id="IPR035899">
    <property type="entry name" value="DBL_dom_sf"/>
</dbReference>
<dbReference type="SMART" id="SM00325">
    <property type="entry name" value="RhoGEF"/>
    <property type="match status" value="1"/>
</dbReference>
<evidence type="ECO:0000256" key="1">
    <source>
        <dbReference type="ARBA" id="ARBA00004496"/>
    </source>
</evidence>
<feature type="compositionally biased region" description="Polar residues" evidence="10">
    <location>
        <begin position="2401"/>
        <end position="2418"/>
    </location>
</feature>
<feature type="compositionally biased region" description="Polar residues" evidence="10">
    <location>
        <begin position="611"/>
        <end position="623"/>
    </location>
</feature>
<sequence>MTSPFAARWAEEEEEVEEEVEEVEEEGFKAASKLSLALSSAMWWYRFLSKAPYIYNKSAAVSRDMKLNPQQAPLYVSSLKNNTLMWCQLYVFYYYYIAVSMQPDGGNFSNGQGVITVQLADEELAADEEGVDYFLLFAGSTQRHLTSTLRSSHDTLQAVCPAHDCCEGVLVTLCSVARVVTEVPEELSVGCVAPLAEQRFSFVQDLAFDMAQFLVSTAGRTNALDGALMLDECQIPLQECERLDESLALALHHLALPPGWSLLGNKLTNSTELNPQETLLHFSARRGLFRVTNFLLQQPGAKQALRLSNRQGHTPSAVAASRGHRRLHELLTEAHTDAEKGTAAGHRVSTDARVICHLPSLNTHTLTVRIRPGREPPTLQKSVEQLLHLICHLHAKGVSALDLEFDCLHTAAECCDGVKTEETCVGKVQQANASKCSDTTAEGSWVENCPVESSCTDLVHGETEKAEKDWSSSVSTPTSEVRPEEHGLASLEERVCFSANTERNYCQTEEEGRDQPVVSTQSLSEGARSEEERANLTAGILPPAGCGEQAEETDIAEAVIQEGQEATEGEDRSEQEEEHSTARRKQEEETNCESTDRITPSGDTEALVMGQSPSSEGSEVSDNSDSEMKDCCHDEETLGREEMKLNEALCDVLSSEKTANDGLTEPVSTSGDLPNPSLIDSGDVIGEPESAFSRLLIEGLHKGEPPPDINSLEQNQETAGRDYATEQQRGSAPETDSGNCTGTANAKELDGQDVDEPTGCRVENSPLPMDEPGETADGQTAGNSIEDTQTEQVECPAQGVSSDDDGSFQSVGSSTTELFHPTQDNVTMEEPVLAQSKTAELSSAGSIMEESNDLTPGERVAPGSPTMEAGQHSEPGAVSAATVTDCNWTGADSETQTPSGTQTMGALNPEGTGEDLDAELSKDYLSPHPVLSECEDSGEAKRSDLNAEVEHSASEVTRGGSFEPRRSVAEETEVNVPVGGDHPSTEAGVTSVVASGEESGHVQCVLQDHLEMKADERSPDEGSRHSEHQINVSTSQSIALLSEPQSPNNETSNEPLVENDVTENPKTPDAVDGASDSHNSATREVDVIKTEDAVIAAGNEENDTAEETDFSTVSLKSPLWLSAIKLCFVVNAGWIKTSPRFANRKQQDLSDAIKAIETRVSKVNSEQAIKHTAQEGNRFMLIKQTCQSNPPYEKQNIHCKYSGKKVWQIYSGCLKENVRTAQAEVQSVCQRRESRRRGFDKGSSHSSAFSSLPSRTGSTTSCPSTTHRDSGSDIESFLNAEPGCDSVFKKSDEPLTGGDTASEVSVSCSSTDDTASLGPPSSSPEGSQGPACSWSPEEGIQTGANTCAEPDGGGGGGAGEAEEEAKDRVTEVPRRSCLLRNSIRSLSPLRRHSWGPGKNNGADTEMNQRSYSLEGLSGVQEELRSPTAQGPRVLEPLRRPRHDSDDRGSLVSLTEEQEDLGEHGRLQEAKSRRYRPLRNSCSPMTLPLTKSVSMLAISQRDIDAVGHLRRKRRISFSFSLSPILTKSKSQLIYGDSSSSDDEDNLSEYCERTVASEKEREKREKEKEGKEKDKKTVNGHLFTAVSSGHAAQCSQCSRALTSKEAFHCTHCNASVHKGCRDSLPVCAKVKMKLPKQQFAVPDSSSFPTVTMRNKCECRTKLGFHIFPVFDEMPIKGLRYLSQSTDSLNRTNQVTESMESLTDEGTEMMDGQLMGEFEAEAKELEADSWSLGVEQQYLQQLDKELVKRQDVIYELMQTEMHHIRTLRIMSEVYSKGLQKEAQLELQTVERLLPALDELVELHTQHLLRLLERKRECQLEAGSLEGGFIINRIGDILVSQFSGSSGESMRRIYGRFCSRHNEAVNLYKDLLTKDKRFKAFIKKKMSSSIVRRLGIPECILLVTQRITKYPVLIQRMLQHTKESEDDFEDLTEAVRLVKEVIAAVDSKVNEHEKRRRLKDFHGRMDGKSIMMRKSGQIFAREDLLRRRLIHDGALQLKNSQGRLKDVHALLLSDVFIFLQEKDQKYVFAMLDQRSTVISLQKLIIREVANEERGLFLITAGIEKPEMMEVLASSKDERNTWIQLIQEAMQSMEKDEDEGIPSETEDDKRQLETKAKEMRDLLRQKDTEIMSLLEEKVRLFRGMWEGSSPAAEACQQAEPFFRSACSLEPPRGASIMKDALQEGGDRDEGEDTVGDLRRTESDSVLKKGGNANLLLLLKRNSEQVLHSVSNLHLLLSTLQAVVVQQDSFIEDQRQALSERSSSCTSLSRPPSRPSSLVEQEKQRSLEKQRQELASLQRQQAAHAEEKRRREREWEFRGEQLSEREVLVHIQLRYFNESIDAPPQEEEVLKQHKKLEQEKQELHRKKEEYQKDLERLRDAQRKLERDRESVQRHLDNMGELRLAERTPSTTSDDSQFPGSSQSLEADPLELSSSCSLPSPQPQQSKPKGKSLNPFTLSSSNANVKSGEANHQISKSLLQLAKSKSKEGKEKKKKKKGKGGSGQTGDVSSWFLSFVIPITGINFRVKRRYIRRYKYISHMSSDDGTIPSTTPSPLWTERSSSAERRVLLTILIIIIIILIIMPEECVIA</sequence>
<organism evidence="15 16">
    <name type="scientific">Scophthalmus maximus</name>
    <name type="common">Turbot</name>
    <name type="synonym">Psetta maxima</name>
    <dbReference type="NCBI Taxonomy" id="52904"/>
    <lineage>
        <taxon>Eukaryota</taxon>
        <taxon>Metazoa</taxon>
        <taxon>Chordata</taxon>
        <taxon>Craniata</taxon>
        <taxon>Vertebrata</taxon>
        <taxon>Euteleostomi</taxon>
        <taxon>Actinopterygii</taxon>
        <taxon>Neopterygii</taxon>
        <taxon>Teleostei</taxon>
        <taxon>Neoteleostei</taxon>
        <taxon>Acanthomorphata</taxon>
        <taxon>Carangaria</taxon>
        <taxon>Pleuronectiformes</taxon>
        <taxon>Pleuronectoidei</taxon>
        <taxon>Scophthalmidae</taxon>
        <taxon>Scophthalmus</taxon>
    </lineage>
</organism>
<feature type="compositionally biased region" description="Basic and acidic residues" evidence="10">
    <location>
        <begin position="2274"/>
        <end position="2286"/>
    </location>
</feature>
<feature type="compositionally biased region" description="Polar residues" evidence="10">
    <location>
        <begin position="835"/>
        <end position="845"/>
    </location>
</feature>
<evidence type="ECO:0000256" key="6">
    <source>
        <dbReference type="ARBA" id="ARBA00022771"/>
    </source>
</evidence>
<feature type="region of interest" description="Disordered" evidence="10">
    <location>
        <begin position="657"/>
        <end position="987"/>
    </location>
</feature>
<feature type="coiled-coil region" evidence="9">
    <location>
        <begin position="2104"/>
        <end position="2131"/>
    </location>
</feature>
<feature type="compositionally biased region" description="Basic and acidic residues" evidence="10">
    <location>
        <begin position="2298"/>
        <end position="2309"/>
    </location>
</feature>
<dbReference type="InterPro" id="IPR041020">
    <property type="entry name" value="PH_16"/>
</dbReference>
<dbReference type="Gene3D" id="1.20.900.10">
    <property type="entry name" value="Dbl homology (DH) domain"/>
    <property type="match status" value="1"/>
</dbReference>
<feature type="region of interest" description="Disordered" evidence="10">
    <location>
        <begin position="506"/>
        <end position="534"/>
    </location>
</feature>
<feature type="region of interest" description="Disordered" evidence="10">
    <location>
        <begin position="2174"/>
        <end position="2196"/>
    </location>
</feature>
<evidence type="ECO:0000259" key="13">
    <source>
        <dbReference type="PROSITE" id="PS50010"/>
    </source>
</evidence>
<feature type="compositionally biased region" description="Low complexity" evidence="10">
    <location>
        <begin position="2425"/>
        <end position="2446"/>
    </location>
</feature>
<feature type="region of interest" description="Disordered" evidence="10">
    <location>
        <begin position="1289"/>
        <end position="1372"/>
    </location>
</feature>
<evidence type="ECO:0000313" key="16">
    <source>
        <dbReference type="Proteomes" id="UP000438429"/>
    </source>
</evidence>
<feature type="compositionally biased region" description="Polar residues" evidence="10">
    <location>
        <begin position="881"/>
        <end position="905"/>
    </location>
</feature>
<dbReference type="InterPro" id="IPR002219">
    <property type="entry name" value="PKC_DAG/PE"/>
</dbReference>
<keyword evidence="8 9" id="KW-0175">Coiled coil</keyword>
<protein>
    <recommendedName>
        <fullName evidence="17">A-kinase anchor protein 13</fullName>
    </recommendedName>
</protein>
<keyword evidence="4" id="KW-0344">Guanine-nucleotide releasing factor</keyword>
<feature type="compositionally biased region" description="Basic and acidic residues" evidence="10">
    <location>
        <begin position="2375"/>
        <end position="2399"/>
    </location>
</feature>
<dbReference type="PROSITE" id="PS50081">
    <property type="entry name" value="ZF_DAG_PE_2"/>
    <property type="match status" value="1"/>
</dbReference>
<feature type="compositionally biased region" description="Polar residues" evidence="10">
    <location>
        <begin position="1039"/>
        <end position="1054"/>
    </location>
</feature>
<evidence type="ECO:0000256" key="10">
    <source>
        <dbReference type="SAM" id="MobiDB-lite"/>
    </source>
</evidence>
<dbReference type="FunFam" id="2.30.29.30:FF:000021">
    <property type="entry name" value="Rho guanine nucleotide exchange factor 2"/>
    <property type="match status" value="1"/>
</dbReference>
<dbReference type="GO" id="GO:0005085">
    <property type="term" value="F:guanyl-nucleotide exchange factor activity"/>
    <property type="evidence" value="ECO:0007669"/>
    <property type="project" value="UniProtKB-KW"/>
</dbReference>